<evidence type="ECO:0000256" key="9">
    <source>
        <dbReference type="SAM" id="MobiDB-lite"/>
    </source>
</evidence>
<dbReference type="EMBL" id="JAVFKY010000001">
    <property type="protein sequence ID" value="KAK5584186.1"/>
    <property type="molecule type" value="Genomic_DNA"/>
</dbReference>
<evidence type="ECO:0000313" key="13">
    <source>
        <dbReference type="EMBL" id="KAK5584186.1"/>
    </source>
</evidence>
<keyword evidence="10" id="KW-1133">Transmembrane helix</keyword>
<dbReference type="GO" id="GO:0120231">
    <property type="term" value="C:DNA recombinase auxiliary factor complex"/>
    <property type="evidence" value="ECO:0007669"/>
    <property type="project" value="TreeGrafter"/>
</dbReference>
<feature type="domain" description="Homologous-pairing protein 2 winged helix" evidence="11">
    <location>
        <begin position="54"/>
        <end position="111"/>
    </location>
</feature>
<comment type="caution">
    <text evidence="13">The sequence shown here is derived from an EMBL/GenBank/DDBJ whole genome shotgun (WGS) entry which is preliminary data.</text>
</comment>
<dbReference type="GO" id="GO:0000794">
    <property type="term" value="C:condensed nuclear chromosome"/>
    <property type="evidence" value="ECO:0007669"/>
    <property type="project" value="TreeGrafter"/>
</dbReference>
<dbReference type="Gene3D" id="1.10.10.10">
    <property type="entry name" value="Winged helix-like DNA-binding domain superfamily/Winged helix DNA-binding domain"/>
    <property type="match status" value="1"/>
</dbReference>
<keyword evidence="10" id="KW-0472">Membrane</keyword>
<dbReference type="InterPro" id="IPR010776">
    <property type="entry name" value="Hop2_WH_dom"/>
</dbReference>
<dbReference type="AlphaFoldDB" id="A0AAN7UA70"/>
<dbReference type="GO" id="GO:0010774">
    <property type="term" value="P:meiotic strand invasion involved in reciprocal meiotic recombination"/>
    <property type="evidence" value="ECO:0007669"/>
    <property type="project" value="TreeGrafter"/>
</dbReference>
<feature type="transmembrane region" description="Helical" evidence="10">
    <location>
        <begin position="12"/>
        <end position="34"/>
    </location>
</feature>
<evidence type="ECO:0000313" key="14">
    <source>
        <dbReference type="Proteomes" id="UP001344447"/>
    </source>
</evidence>
<keyword evidence="10" id="KW-0812">Transmembrane</keyword>
<dbReference type="PANTHER" id="PTHR15938:SF0">
    <property type="entry name" value="HOMOLOGOUS-PAIRING PROTEIN 2 HOMOLOG"/>
    <property type="match status" value="1"/>
</dbReference>
<comment type="similarity">
    <text evidence="2">Belongs to the HOP2 family.</text>
</comment>
<feature type="domain" description="Leucine zipper with capping helix" evidence="12">
    <location>
        <begin position="201"/>
        <end position="255"/>
    </location>
</feature>
<keyword evidence="6" id="KW-0539">Nucleus</keyword>
<protein>
    <recommendedName>
        <fullName evidence="3">Homologous-pairing protein 2 homolog</fullName>
    </recommendedName>
</protein>
<evidence type="ECO:0000256" key="10">
    <source>
        <dbReference type="SAM" id="Phobius"/>
    </source>
</evidence>
<evidence type="ECO:0000256" key="4">
    <source>
        <dbReference type="ARBA" id="ARBA00023054"/>
    </source>
</evidence>
<proteinExistence type="inferred from homology"/>
<dbReference type="Pfam" id="PF18517">
    <property type="entry name" value="LZ3wCH"/>
    <property type="match status" value="1"/>
</dbReference>
<dbReference type="GO" id="GO:0003690">
    <property type="term" value="F:double-stranded DNA binding"/>
    <property type="evidence" value="ECO:0007669"/>
    <property type="project" value="TreeGrafter"/>
</dbReference>
<gene>
    <name evidence="13" type="ORF">RB653_005794</name>
</gene>
<dbReference type="InterPro" id="IPR036388">
    <property type="entry name" value="WH-like_DNA-bd_sf"/>
</dbReference>
<dbReference type="PANTHER" id="PTHR15938">
    <property type="entry name" value="TBP-1 INTERACTING PROTEIN"/>
    <property type="match status" value="1"/>
</dbReference>
<evidence type="ECO:0000256" key="6">
    <source>
        <dbReference type="ARBA" id="ARBA00023242"/>
    </source>
</evidence>
<evidence type="ECO:0000256" key="5">
    <source>
        <dbReference type="ARBA" id="ARBA00023172"/>
    </source>
</evidence>
<keyword evidence="5" id="KW-0233">DNA recombination</keyword>
<feature type="region of interest" description="Disordered" evidence="9">
    <location>
        <begin position="260"/>
        <end position="285"/>
    </location>
</feature>
<keyword evidence="4 8" id="KW-0175">Coiled coil</keyword>
<keyword evidence="14" id="KW-1185">Reference proteome</keyword>
<feature type="coiled-coil region" evidence="8">
    <location>
        <begin position="133"/>
        <end position="197"/>
    </location>
</feature>
<evidence type="ECO:0000256" key="1">
    <source>
        <dbReference type="ARBA" id="ARBA00004123"/>
    </source>
</evidence>
<name>A0AAN7UA70_9MYCE</name>
<evidence type="ECO:0000259" key="11">
    <source>
        <dbReference type="Pfam" id="PF07106"/>
    </source>
</evidence>
<evidence type="ECO:0000259" key="12">
    <source>
        <dbReference type="Pfam" id="PF18517"/>
    </source>
</evidence>
<dbReference type="Proteomes" id="UP001344447">
    <property type="component" value="Unassembled WGS sequence"/>
</dbReference>
<evidence type="ECO:0000256" key="3">
    <source>
        <dbReference type="ARBA" id="ARBA00016093"/>
    </source>
</evidence>
<dbReference type="Pfam" id="PF07106">
    <property type="entry name" value="WHD_TBPIP"/>
    <property type="match status" value="1"/>
</dbReference>
<dbReference type="InterPro" id="IPR040661">
    <property type="entry name" value="LZ3wCH"/>
</dbReference>
<evidence type="ECO:0000256" key="8">
    <source>
        <dbReference type="SAM" id="Coils"/>
    </source>
</evidence>
<comment type="subcellular location">
    <subcellularLocation>
        <location evidence="1">Nucleus</location>
    </subcellularLocation>
</comment>
<reference evidence="13 14" key="1">
    <citation type="submission" date="2023-11" db="EMBL/GenBank/DDBJ databases">
        <title>Dfirmibasis_genome.</title>
        <authorList>
            <person name="Edelbroek B."/>
            <person name="Kjellin J."/>
            <person name="Jerlstrom-Hultqvist J."/>
            <person name="Soderbom F."/>
        </authorList>
    </citation>
    <scope>NUCLEOTIDE SEQUENCE [LARGE SCALE GENOMIC DNA]</scope>
    <source>
        <strain evidence="13 14">TNS-C-14</strain>
    </source>
</reference>
<keyword evidence="7" id="KW-0469">Meiosis</keyword>
<dbReference type="GO" id="GO:0007129">
    <property type="term" value="P:homologous chromosome pairing at meiosis"/>
    <property type="evidence" value="ECO:0007669"/>
    <property type="project" value="TreeGrafter"/>
</dbReference>
<feature type="compositionally biased region" description="Polar residues" evidence="9">
    <location>
        <begin position="268"/>
        <end position="277"/>
    </location>
</feature>
<accession>A0AAN7UA70</accession>
<organism evidence="13 14">
    <name type="scientific">Dictyostelium firmibasis</name>
    <dbReference type="NCBI Taxonomy" id="79012"/>
    <lineage>
        <taxon>Eukaryota</taxon>
        <taxon>Amoebozoa</taxon>
        <taxon>Evosea</taxon>
        <taxon>Eumycetozoa</taxon>
        <taxon>Dictyostelia</taxon>
        <taxon>Dictyosteliales</taxon>
        <taxon>Dictyosteliaceae</taxon>
        <taxon>Dictyostelium</taxon>
    </lineage>
</organism>
<sequence>MNFFFINCFSLFFFNFLIFCNFFHFFYFLISSLWKLNNLYIYKKMSKKITKKDEVEENILNLINKENRPYNYQMIEAAFPSMGKTQIVKTLKSLGEQGKLSSKENNKAIIYWRVQDTGPKLDEQGYEIPQESIHDLNRKLDGINRQLEVEQETLKALLSQSRQLNNQLSDDQIQKEIDQLSAENKDLETKLLAFQTKEVVSDKDKQRLDETIKKARSEWVKRKALFRDILDQVLERSNKKKKDLQEDIGWETDEDLKIQMIPDYSKPLPTQQNSTDDSPFKKQKR</sequence>
<evidence type="ECO:0000256" key="7">
    <source>
        <dbReference type="ARBA" id="ARBA00023254"/>
    </source>
</evidence>
<evidence type="ECO:0000256" key="2">
    <source>
        <dbReference type="ARBA" id="ARBA00007922"/>
    </source>
</evidence>
<dbReference type="GO" id="GO:0120230">
    <property type="term" value="F:recombinase activator activity"/>
    <property type="evidence" value="ECO:0007669"/>
    <property type="project" value="TreeGrafter"/>
</dbReference>
<dbReference type="GO" id="GO:0000709">
    <property type="term" value="P:meiotic joint molecule formation"/>
    <property type="evidence" value="ECO:0007669"/>
    <property type="project" value="TreeGrafter"/>
</dbReference>